<gene>
    <name evidence="3" type="ORF">JKG61_22305</name>
</gene>
<organism evidence="3 4">
    <name type="scientific">Sphingobacterium faecale</name>
    <dbReference type="NCBI Taxonomy" id="2803775"/>
    <lineage>
        <taxon>Bacteria</taxon>
        <taxon>Pseudomonadati</taxon>
        <taxon>Bacteroidota</taxon>
        <taxon>Sphingobacteriia</taxon>
        <taxon>Sphingobacteriales</taxon>
        <taxon>Sphingobacteriaceae</taxon>
        <taxon>Sphingobacterium</taxon>
    </lineage>
</organism>
<dbReference type="Pfam" id="PF14491">
    <property type="entry name" value="DUF4435"/>
    <property type="match status" value="1"/>
</dbReference>
<dbReference type="InterPro" id="IPR029492">
    <property type="entry name" value="DUF4435"/>
</dbReference>
<dbReference type="Pfam" id="PF13304">
    <property type="entry name" value="AAA_21"/>
    <property type="match status" value="1"/>
</dbReference>
<dbReference type="InterPro" id="IPR027417">
    <property type="entry name" value="P-loop_NTPase"/>
</dbReference>
<dbReference type="SUPFAM" id="SSF52540">
    <property type="entry name" value="P-loop containing nucleoside triphosphate hydrolases"/>
    <property type="match status" value="1"/>
</dbReference>
<keyword evidence="3" id="KW-0067">ATP-binding</keyword>
<feature type="domain" description="DUF4435" evidence="2">
    <location>
        <begin position="390"/>
        <end position="600"/>
    </location>
</feature>
<dbReference type="InterPro" id="IPR003959">
    <property type="entry name" value="ATPase_AAA_core"/>
</dbReference>
<keyword evidence="3" id="KW-0547">Nucleotide-binding</keyword>
<name>A0ABS1R9W6_9SPHI</name>
<dbReference type="Gene3D" id="3.40.50.300">
    <property type="entry name" value="P-loop containing nucleotide triphosphate hydrolases"/>
    <property type="match status" value="1"/>
</dbReference>
<keyword evidence="4" id="KW-1185">Reference proteome</keyword>
<sequence length="632" mass="72977">MEEILDILIKEAPLHKEIYTNLNIDQEDLSIFDDLFRVASKIRSQLDTSDIDSPYKELYKNKFDEILSNLVFRGASNSNFTNGLNSYDRENYIKRYQNSYKSTLSLSVNSLDFQFRFFENVGYLKSNLVLIGANGAGKTSLSNKLKEFLNNNGVVISAQRILKLPNFAYVNNPQITEQKLREIQIKDHTYKDENSFYGMADDFGIILQHLIAEHTVSAHQYRAQAIDENRNEKKISAPQKTNLDATINIWNSLIQHRYIKCEDGINIKTYTKDRNEEYESIRMSDGEKVLLYLIGQVLQAPKDGFIVVDEPEMYLHKTILNKLWDVLESEREDCKFFYLTHDLDFASSRKTAKKIWIKSYIHPDDWDFEIIPENEIPEPLLLELLGSRKNILFCEGIKGSNDEKIYSLLFPNFTVTPVGSCFDVMNHTKAFNKLNSTNTNALGLIDSDHHSPERLTKLKTDSIFSFSVSEVENLFLDEEFLKIFAESTLCDETKISLIKENIIKELDKTKELQISNYISTKTNNIFTDNDLSKGNNIQEVKDNYQTFLNSIDIDDFYVKRKLEIEQIIASNDYEKAISAFNNKGLKAIASRHFSISDFTERAFKLLQSKPESLEPLKKYFPSELVSSGQIPH</sequence>
<dbReference type="EMBL" id="JAERTY010000019">
    <property type="protein sequence ID" value="MBL1411508.1"/>
    <property type="molecule type" value="Genomic_DNA"/>
</dbReference>
<accession>A0ABS1R9W6</accession>
<comment type="caution">
    <text evidence="3">The sequence shown here is derived from an EMBL/GenBank/DDBJ whole genome shotgun (WGS) entry which is preliminary data.</text>
</comment>
<feature type="domain" description="ATPase AAA-type core" evidence="1">
    <location>
        <begin position="283"/>
        <end position="343"/>
    </location>
</feature>
<evidence type="ECO:0000259" key="1">
    <source>
        <dbReference type="Pfam" id="PF13304"/>
    </source>
</evidence>
<proteinExistence type="predicted"/>
<evidence type="ECO:0000259" key="2">
    <source>
        <dbReference type="Pfam" id="PF14491"/>
    </source>
</evidence>
<evidence type="ECO:0000313" key="3">
    <source>
        <dbReference type="EMBL" id="MBL1411508.1"/>
    </source>
</evidence>
<evidence type="ECO:0000313" key="4">
    <source>
        <dbReference type="Proteomes" id="UP000625283"/>
    </source>
</evidence>
<dbReference type="Proteomes" id="UP000625283">
    <property type="component" value="Unassembled WGS sequence"/>
</dbReference>
<protein>
    <submittedName>
        <fullName evidence="3">ATP-binding protein</fullName>
    </submittedName>
</protein>
<dbReference type="RefSeq" id="WP_202105224.1">
    <property type="nucleotide sequence ID" value="NZ_JAERTY010000019.1"/>
</dbReference>
<dbReference type="GO" id="GO:0005524">
    <property type="term" value="F:ATP binding"/>
    <property type="evidence" value="ECO:0007669"/>
    <property type="project" value="UniProtKB-KW"/>
</dbReference>
<reference evidence="3 4" key="1">
    <citation type="submission" date="2021-01" db="EMBL/GenBank/DDBJ databases">
        <title>C459-1 draft genome sequence.</title>
        <authorList>
            <person name="Zhang X.-F."/>
        </authorList>
    </citation>
    <scope>NUCLEOTIDE SEQUENCE [LARGE SCALE GENOMIC DNA]</scope>
    <source>
        <strain evidence="4">C459-1</strain>
    </source>
</reference>